<feature type="transmembrane region" description="Helical" evidence="6">
    <location>
        <begin position="443"/>
        <end position="462"/>
    </location>
</feature>
<evidence type="ECO:0000256" key="5">
    <source>
        <dbReference type="ARBA" id="ARBA00023136"/>
    </source>
</evidence>
<evidence type="ECO:0000256" key="3">
    <source>
        <dbReference type="ARBA" id="ARBA00022692"/>
    </source>
</evidence>
<protein>
    <submittedName>
        <fullName evidence="7">Oligopeptide transporter, OPT family</fullName>
    </submittedName>
</protein>
<dbReference type="InterPro" id="IPR004813">
    <property type="entry name" value="OPT"/>
</dbReference>
<dbReference type="NCBIfam" id="TIGR00733">
    <property type="entry name" value="OPT family oligopeptide transporter"/>
    <property type="match status" value="1"/>
</dbReference>
<dbReference type="PANTHER" id="PTHR31645">
    <property type="entry name" value="OLIGOPEPTIDE TRANSPORTER YGL114W-RELATED"/>
    <property type="match status" value="1"/>
</dbReference>
<feature type="transmembrane region" description="Helical" evidence="6">
    <location>
        <begin position="32"/>
        <end position="52"/>
    </location>
</feature>
<feature type="transmembrane region" description="Helical" evidence="6">
    <location>
        <begin position="373"/>
        <end position="393"/>
    </location>
</feature>
<feature type="transmembrane region" description="Helical" evidence="6">
    <location>
        <begin position="540"/>
        <end position="562"/>
    </location>
</feature>
<dbReference type="InterPro" id="IPR045035">
    <property type="entry name" value="YSL-like"/>
</dbReference>
<comment type="caution">
    <text evidence="7">The sequence shown here is derived from an EMBL/GenBank/DDBJ whole genome shotgun (WGS) entry which is preliminary data.</text>
</comment>
<evidence type="ECO:0000313" key="7">
    <source>
        <dbReference type="EMBL" id="GAA4022966.1"/>
    </source>
</evidence>
<name>A0ABP7T9X3_9SPHN</name>
<dbReference type="EMBL" id="BAABBQ010000001">
    <property type="protein sequence ID" value="GAA4022966.1"/>
    <property type="molecule type" value="Genomic_DNA"/>
</dbReference>
<feature type="transmembrane region" description="Helical" evidence="6">
    <location>
        <begin position="583"/>
        <end position="604"/>
    </location>
</feature>
<evidence type="ECO:0000256" key="1">
    <source>
        <dbReference type="ARBA" id="ARBA00004141"/>
    </source>
</evidence>
<feature type="transmembrane region" description="Helical" evidence="6">
    <location>
        <begin position="502"/>
        <end position="520"/>
    </location>
</feature>
<keyword evidence="3 6" id="KW-0812">Transmembrane</keyword>
<dbReference type="RefSeq" id="WP_344707686.1">
    <property type="nucleotide sequence ID" value="NZ_BAABBQ010000001.1"/>
</dbReference>
<feature type="transmembrane region" description="Helical" evidence="6">
    <location>
        <begin position="64"/>
        <end position="87"/>
    </location>
</feature>
<feature type="transmembrane region" description="Helical" evidence="6">
    <location>
        <begin position="307"/>
        <end position="329"/>
    </location>
</feature>
<dbReference type="PANTHER" id="PTHR31645:SF0">
    <property type="entry name" value="OLIGOPEPTIDE TRANSPORTER YGL114W-RELATED"/>
    <property type="match status" value="1"/>
</dbReference>
<evidence type="ECO:0000256" key="6">
    <source>
        <dbReference type="SAM" id="Phobius"/>
    </source>
</evidence>
<feature type="transmembrane region" description="Helical" evidence="6">
    <location>
        <begin position="624"/>
        <end position="642"/>
    </location>
</feature>
<keyword evidence="8" id="KW-1185">Reference proteome</keyword>
<evidence type="ECO:0000256" key="2">
    <source>
        <dbReference type="ARBA" id="ARBA00022448"/>
    </source>
</evidence>
<accession>A0ABP7T9X3</accession>
<feature type="transmembrane region" description="Helical" evidence="6">
    <location>
        <begin position="93"/>
        <end position="112"/>
    </location>
</feature>
<sequence length="667" mass="68118">MKELTLRGILLGAVLTVLFTAANVYLGLKLGITFATSIPAAVISMAVLRFVRDATIQENNIVQTIASSAGTLSAIIFVLPGLVMIGWWTGFPYWLSVAVIAIGGILGVMYSVPLRRALVTGSDLPYPEGVAAAEVLKVGAGVGGAEENRRGLRAILLSSLVSAGFFILAKMKLAAESASQVLRLGSGATAVSASFSMALIGVGHLVGMAVGIAMVVGLVISWFWLVPSWSTDPALVAASAGDVEALVSAAFRQKARLIGAGTIGIAAIWTLLKIIGPIAKGIAGALAANRARGAGEQLELTERDLPITIVGGTIVAAMIPIALLLFGFAQSGPIAANPFPTIGLSLLYVLGAGVVIASVCGYMAGLIGASNSPISGVGILSVLGISLILAGLYSGTVDADGTRALVAFALFVTAIIFGVATISNDNLQDLKTGQLVGATPWRQQVALVLGVIFGALVIPPILELLNTAFGFEGAPGAGPNALSAPQAQIISTIATGVLGGSLDWSLIATGAMIGVAVIAVDETLRRATRRFSLPALAVGMGIYLPMELTLLIPVGALLGYLYNRWAERSVNPAFAERIGTLMATGLIVGESLMGVVFAGLVAGAERSGSENSAEVLAVVADNPWAVPISILLFAGGIVFLYLRTRASASVAPTADEGPIPPQEAAIR</sequence>
<dbReference type="Pfam" id="PF03169">
    <property type="entry name" value="OPT"/>
    <property type="match status" value="1"/>
</dbReference>
<keyword evidence="2" id="KW-0813">Transport</keyword>
<reference evidence="8" key="1">
    <citation type="journal article" date="2019" name="Int. J. Syst. Evol. Microbiol.">
        <title>The Global Catalogue of Microorganisms (GCM) 10K type strain sequencing project: providing services to taxonomists for standard genome sequencing and annotation.</title>
        <authorList>
            <consortium name="The Broad Institute Genomics Platform"/>
            <consortium name="The Broad Institute Genome Sequencing Center for Infectious Disease"/>
            <person name="Wu L."/>
            <person name="Ma J."/>
        </authorList>
    </citation>
    <scope>NUCLEOTIDE SEQUENCE [LARGE SCALE GENOMIC DNA]</scope>
    <source>
        <strain evidence="8">JCM 17563</strain>
    </source>
</reference>
<keyword evidence="4 6" id="KW-1133">Transmembrane helix</keyword>
<keyword evidence="5 6" id="KW-0472">Membrane</keyword>
<feature type="transmembrane region" description="Helical" evidence="6">
    <location>
        <begin position="405"/>
        <end position="423"/>
    </location>
</feature>
<evidence type="ECO:0000313" key="8">
    <source>
        <dbReference type="Proteomes" id="UP001500235"/>
    </source>
</evidence>
<feature type="transmembrane region" description="Helical" evidence="6">
    <location>
        <begin position="151"/>
        <end position="169"/>
    </location>
</feature>
<dbReference type="NCBIfam" id="TIGR00728">
    <property type="entry name" value="OPT_sfam"/>
    <property type="match status" value="1"/>
</dbReference>
<evidence type="ECO:0000256" key="4">
    <source>
        <dbReference type="ARBA" id="ARBA00022989"/>
    </source>
</evidence>
<dbReference type="Proteomes" id="UP001500235">
    <property type="component" value="Unassembled WGS sequence"/>
</dbReference>
<dbReference type="InterPro" id="IPR004814">
    <property type="entry name" value="Oligopep_transpt"/>
</dbReference>
<feature type="transmembrane region" description="Helical" evidence="6">
    <location>
        <begin position="7"/>
        <end position="26"/>
    </location>
</feature>
<comment type="subcellular location">
    <subcellularLocation>
        <location evidence="1">Membrane</location>
        <topology evidence="1">Multi-pass membrane protein</topology>
    </subcellularLocation>
</comment>
<feature type="transmembrane region" description="Helical" evidence="6">
    <location>
        <begin position="341"/>
        <end position="367"/>
    </location>
</feature>
<feature type="transmembrane region" description="Helical" evidence="6">
    <location>
        <begin position="205"/>
        <end position="225"/>
    </location>
</feature>
<organism evidence="7 8">
    <name type="scientific">Sphingomonas swuensis</name>
    <dbReference type="NCBI Taxonomy" id="977800"/>
    <lineage>
        <taxon>Bacteria</taxon>
        <taxon>Pseudomonadati</taxon>
        <taxon>Pseudomonadota</taxon>
        <taxon>Alphaproteobacteria</taxon>
        <taxon>Sphingomonadales</taxon>
        <taxon>Sphingomonadaceae</taxon>
        <taxon>Sphingomonas</taxon>
    </lineage>
</organism>
<gene>
    <name evidence="7" type="ORF">GCM10022280_24590</name>
</gene>
<proteinExistence type="predicted"/>